<dbReference type="InterPro" id="IPR022890">
    <property type="entry name" value="Fd--NADP_Rdtase_type_2"/>
</dbReference>
<comment type="subunit">
    <text evidence="5">Homodimer.</text>
</comment>
<keyword evidence="6" id="KW-1133">Transmembrane helix</keyword>
<keyword evidence="6" id="KW-0812">Transmembrane</keyword>
<keyword evidence="4 5" id="KW-0560">Oxidoreductase</keyword>
<evidence type="ECO:0000313" key="8">
    <source>
        <dbReference type="Proteomes" id="UP000635726"/>
    </source>
</evidence>
<comment type="catalytic activity">
    <reaction evidence="5">
        <text>2 reduced [2Fe-2S]-[ferredoxin] + NADP(+) + H(+) = 2 oxidized [2Fe-2S]-[ferredoxin] + NADPH</text>
        <dbReference type="Rhea" id="RHEA:20125"/>
        <dbReference type="Rhea" id="RHEA-COMP:10000"/>
        <dbReference type="Rhea" id="RHEA-COMP:10001"/>
        <dbReference type="ChEBI" id="CHEBI:15378"/>
        <dbReference type="ChEBI" id="CHEBI:33737"/>
        <dbReference type="ChEBI" id="CHEBI:33738"/>
        <dbReference type="ChEBI" id="CHEBI:57783"/>
        <dbReference type="ChEBI" id="CHEBI:58349"/>
        <dbReference type="EC" id="1.18.1.2"/>
    </reaction>
</comment>
<feature type="binding site" evidence="5">
    <location>
        <position position="54"/>
    </location>
    <ligand>
        <name>FAD</name>
        <dbReference type="ChEBI" id="CHEBI:57692"/>
    </ligand>
</feature>
<dbReference type="RefSeq" id="WP_229671021.1">
    <property type="nucleotide sequence ID" value="NZ_BMOE01000010.1"/>
</dbReference>
<feature type="binding site" evidence="5">
    <location>
        <position position="41"/>
    </location>
    <ligand>
        <name>FAD</name>
        <dbReference type="ChEBI" id="CHEBI:57692"/>
    </ligand>
</feature>
<gene>
    <name evidence="7" type="ORF">GCM10008939_27740</name>
</gene>
<dbReference type="InterPro" id="IPR036188">
    <property type="entry name" value="FAD/NAD-bd_sf"/>
</dbReference>
<evidence type="ECO:0000256" key="2">
    <source>
        <dbReference type="ARBA" id="ARBA00022827"/>
    </source>
</evidence>
<keyword evidence="8" id="KW-1185">Reference proteome</keyword>
<dbReference type="Gene3D" id="3.50.50.60">
    <property type="entry name" value="FAD/NAD(P)-binding domain"/>
    <property type="match status" value="3"/>
</dbReference>
<dbReference type="PRINTS" id="PR00469">
    <property type="entry name" value="PNDRDTASEII"/>
</dbReference>
<protein>
    <recommendedName>
        <fullName evidence="5">Ferredoxin--NADP reductase</fullName>
        <shortName evidence="5">FNR</shortName>
        <shortName evidence="5">Fd-NADP(+) reductase</shortName>
        <ecNumber evidence="5">1.18.1.2</ecNumber>
    </recommendedName>
</protein>
<evidence type="ECO:0000256" key="6">
    <source>
        <dbReference type="SAM" id="Phobius"/>
    </source>
</evidence>
<feature type="binding site" evidence="5">
    <location>
        <position position="276"/>
    </location>
    <ligand>
        <name>FAD</name>
        <dbReference type="ChEBI" id="CHEBI:57692"/>
    </ligand>
</feature>
<comment type="caution">
    <text evidence="7">The sequence shown here is derived from an EMBL/GenBank/DDBJ whole genome shotgun (WGS) entry which is preliminary data.</text>
</comment>
<sequence>MIQDPVSPLPPTDVLIVGAGPAGLYAAFYAALRGLSVRLLDARPEPGGQLAALYPDRVVYDVPAAPATTAGELVQRLVQQLAPFEIDMRLSEVARTLTPHTDGWLVGTAPAGHAAPGPDAALRSYPARAVIIAAGMGALLPRPAPHADDHTDWPAPLPGPAPRRAWVQGGVPQATRAALELAQLGTHVTLSHRRALFRGTPEQLARLNTLRAEGRIDVHAPAPADLAPDVDATWHLNGYLPDLTPLLAWPLDWQGEYVPADDAGRTRLPGVFVAGDLSLAGGDFKLIAQAFAQAALSANHAAHHVRPDLRVRPGHSSDRRL</sequence>
<dbReference type="PRINTS" id="PR00368">
    <property type="entry name" value="FADPNR"/>
</dbReference>
<comment type="caution">
    <text evidence="5">Lacks conserved residue(s) required for the propagation of feature annotation.</text>
</comment>
<organism evidence="7 8">
    <name type="scientific">Deinococcus aquiradiocola</name>
    <dbReference type="NCBI Taxonomy" id="393059"/>
    <lineage>
        <taxon>Bacteria</taxon>
        <taxon>Thermotogati</taxon>
        <taxon>Deinococcota</taxon>
        <taxon>Deinococci</taxon>
        <taxon>Deinococcales</taxon>
        <taxon>Deinococcaceae</taxon>
        <taxon>Deinococcus</taxon>
    </lineage>
</organism>
<dbReference type="AlphaFoldDB" id="A0A917USP7"/>
<evidence type="ECO:0000256" key="4">
    <source>
        <dbReference type="ARBA" id="ARBA00023002"/>
    </source>
</evidence>
<feature type="transmembrane region" description="Helical" evidence="6">
    <location>
        <begin position="14"/>
        <end position="32"/>
    </location>
</feature>
<reference evidence="7" key="2">
    <citation type="submission" date="2020-09" db="EMBL/GenBank/DDBJ databases">
        <authorList>
            <person name="Sun Q."/>
            <person name="Ohkuma M."/>
        </authorList>
    </citation>
    <scope>NUCLEOTIDE SEQUENCE</scope>
    <source>
        <strain evidence="7">JCM 14371</strain>
    </source>
</reference>
<name>A0A917USP7_9DEIO</name>
<accession>A0A917USP7</accession>
<keyword evidence="6" id="KW-0472">Membrane</keyword>
<evidence type="ECO:0000313" key="7">
    <source>
        <dbReference type="EMBL" id="GGJ82290.1"/>
    </source>
</evidence>
<keyword evidence="2 5" id="KW-0274">FAD</keyword>
<proteinExistence type="inferred from homology"/>
<reference evidence="7" key="1">
    <citation type="journal article" date="2014" name="Int. J. Syst. Evol. Microbiol.">
        <title>Complete genome sequence of Corynebacterium casei LMG S-19264T (=DSM 44701T), isolated from a smear-ripened cheese.</title>
        <authorList>
            <consortium name="US DOE Joint Genome Institute (JGI-PGF)"/>
            <person name="Walter F."/>
            <person name="Albersmeier A."/>
            <person name="Kalinowski J."/>
            <person name="Ruckert C."/>
        </authorList>
    </citation>
    <scope>NUCLEOTIDE SEQUENCE</scope>
    <source>
        <strain evidence="7">JCM 14371</strain>
    </source>
</reference>
<dbReference type="GO" id="GO:0004324">
    <property type="term" value="F:ferredoxin-NADP+ reductase activity"/>
    <property type="evidence" value="ECO:0007669"/>
    <property type="project" value="UniProtKB-UniRule"/>
</dbReference>
<dbReference type="Proteomes" id="UP000635726">
    <property type="component" value="Unassembled WGS sequence"/>
</dbReference>
<evidence type="ECO:0000256" key="3">
    <source>
        <dbReference type="ARBA" id="ARBA00022857"/>
    </source>
</evidence>
<evidence type="ECO:0000256" key="5">
    <source>
        <dbReference type="HAMAP-Rule" id="MF_01685"/>
    </source>
</evidence>
<keyword evidence="1 5" id="KW-0285">Flavoprotein</keyword>
<feature type="binding site" evidence="5">
    <location>
        <position position="139"/>
    </location>
    <ligand>
        <name>FAD</name>
        <dbReference type="ChEBI" id="CHEBI:57692"/>
    </ligand>
</feature>
<dbReference type="GO" id="GO:0050661">
    <property type="term" value="F:NADP binding"/>
    <property type="evidence" value="ECO:0007669"/>
    <property type="project" value="UniProtKB-UniRule"/>
</dbReference>
<comment type="similarity">
    <text evidence="5">Belongs to the ferredoxin--NADP reductase type 2 family.</text>
</comment>
<evidence type="ECO:0000256" key="1">
    <source>
        <dbReference type="ARBA" id="ARBA00022630"/>
    </source>
</evidence>
<dbReference type="PANTHER" id="PTHR48105">
    <property type="entry name" value="THIOREDOXIN REDUCTASE 1-RELATED-RELATED"/>
    <property type="match status" value="1"/>
</dbReference>
<dbReference type="Pfam" id="PF13450">
    <property type="entry name" value="NAD_binding_8"/>
    <property type="match status" value="1"/>
</dbReference>
<feature type="binding site" evidence="5">
    <location>
        <position position="94"/>
    </location>
    <ligand>
        <name>FAD</name>
        <dbReference type="ChEBI" id="CHEBI:57692"/>
    </ligand>
</feature>
<keyword evidence="3 5" id="KW-0521">NADP</keyword>
<dbReference type="SUPFAM" id="SSF51905">
    <property type="entry name" value="FAD/NAD(P)-binding domain"/>
    <property type="match status" value="2"/>
</dbReference>
<feature type="binding site" evidence="5">
    <location>
        <position position="49"/>
    </location>
    <ligand>
        <name>FAD</name>
        <dbReference type="ChEBI" id="CHEBI:57692"/>
    </ligand>
</feature>
<dbReference type="InterPro" id="IPR050097">
    <property type="entry name" value="Ferredoxin-NADP_redctase_2"/>
</dbReference>
<dbReference type="GO" id="GO:0050660">
    <property type="term" value="F:flavin adenine dinucleotide binding"/>
    <property type="evidence" value="ECO:0007669"/>
    <property type="project" value="UniProtKB-UniRule"/>
</dbReference>
<dbReference type="HAMAP" id="MF_01685">
    <property type="entry name" value="FENR2"/>
    <property type="match status" value="1"/>
</dbReference>
<feature type="binding site" evidence="5">
    <location>
        <position position="317"/>
    </location>
    <ligand>
        <name>FAD</name>
        <dbReference type="ChEBI" id="CHEBI:57692"/>
    </ligand>
</feature>
<dbReference type="EC" id="1.18.1.2" evidence="5"/>
<comment type="cofactor">
    <cofactor evidence="5">
        <name>FAD</name>
        <dbReference type="ChEBI" id="CHEBI:57692"/>
    </cofactor>
    <text evidence="5">Binds 1 FAD per subunit.</text>
</comment>
<dbReference type="EMBL" id="BMOE01000010">
    <property type="protein sequence ID" value="GGJ82290.1"/>
    <property type="molecule type" value="Genomic_DNA"/>
</dbReference>